<reference evidence="11" key="1">
    <citation type="submission" date="2019-12" db="UniProtKB">
        <authorList>
            <consortium name="WormBaseParasite"/>
        </authorList>
    </citation>
    <scope>IDENTIFICATION</scope>
</reference>
<dbReference type="AlphaFoldDB" id="A0A5S6QS97"/>
<dbReference type="GO" id="GO:0005737">
    <property type="term" value="C:cytoplasm"/>
    <property type="evidence" value="ECO:0007669"/>
    <property type="project" value="TreeGrafter"/>
</dbReference>
<proteinExistence type="inferred from homology"/>
<dbReference type="Proteomes" id="UP000046395">
    <property type="component" value="Unassembled WGS sequence"/>
</dbReference>
<evidence type="ECO:0000256" key="1">
    <source>
        <dbReference type="ARBA" id="ARBA00000374"/>
    </source>
</evidence>
<keyword evidence="6" id="KW-0414">Isoprene biosynthesis</keyword>
<evidence type="ECO:0000256" key="7">
    <source>
        <dbReference type="ARBA" id="ARBA00023235"/>
    </source>
</evidence>
<dbReference type="UniPathway" id="UPA00059">
    <property type="reaction ID" value="UER00104"/>
</dbReference>
<dbReference type="NCBIfam" id="TIGR02150">
    <property type="entry name" value="IPP_isom_1"/>
    <property type="match status" value="1"/>
</dbReference>
<comment type="pathway">
    <text evidence="3">Isoprenoid biosynthesis; dimethylallyl diphosphate biosynthesis; dimethylallyl diphosphate from isopentenyl diphosphate: step 1/1.</text>
</comment>
<dbReference type="GO" id="GO:0004452">
    <property type="term" value="F:isopentenyl-diphosphate delta-isomerase activity"/>
    <property type="evidence" value="ECO:0007669"/>
    <property type="project" value="UniProtKB-EC"/>
</dbReference>
<comment type="function">
    <text evidence="2">Catalyzes the 1,3-allylic rearrangement of the homoallylic substrate isopentenyl (IPP) to its highly electrophilic allylic isomer, dimethylallyl diphosphate (DMAPP).</text>
</comment>
<dbReference type="EC" id="5.3.3.2" evidence="5"/>
<comment type="similarity">
    <text evidence="4">Belongs to the IPP isomerase type 1 family.</text>
</comment>
<protein>
    <recommendedName>
        <fullName evidence="5">isopentenyl-diphosphate Delta-isomerase</fullName>
        <ecNumber evidence="5">5.3.3.2</ecNumber>
    </recommendedName>
</protein>
<feature type="domain" description="Nudix hydrolase" evidence="9">
    <location>
        <begin position="144"/>
        <end position="295"/>
    </location>
</feature>
<evidence type="ECO:0000256" key="6">
    <source>
        <dbReference type="ARBA" id="ARBA00023229"/>
    </source>
</evidence>
<evidence type="ECO:0000256" key="2">
    <source>
        <dbReference type="ARBA" id="ARBA00003951"/>
    </source>
</evidence>
<dbReference type="GO" id="GO:0050992">
    <property type="term" value="P:dimethylallyl diphosphate biosynthetic process"/>
    <property type="evidence" value="ECO:0007669"/>
    <property type="project" value="UniProtKB-UniPathway"/>
</dbReference>
<evidence type="ECO:0000313" key="11">
    <source>
        <dbReference type="WBParaSite" id="TMUE_2000010236.1"/>
    </source>
</evidence>
<evidence type="ECO:0000259" key="9">
    <source>
        <dbReference type="PROSITE" id="PS51462"/>
    </source>
</evidence>
<sequence length="324" mass="37298">MRLALYSFHVFIAYMLTQAPSNVFDLVIHFFSSSEADKYERFNGYALMNDCRFGWLTFATYHHTALQVRHWRMGSLKVNACLTLSRIAAPSLRFFWAPGSSERSRRLFSSNPIALIAVDKKDNVVGSIDSKDAHNWEKIQRGGSLHRAFSVFLFNSNGDLLIQKRAAKKLLFPGLWSNTCCSHPLYNDEELANDPPFIGVKRAAQRKMSQEFDIPPLPLDSFHCVSRILYKAQYSEALGEHELDYIIFTQTDLVPVPNLDEIEMTQYVSPLQLKSLFELSRKDEKIISFSPWFRLIANKLLPSLWERLGDLSQLKNMEPIHELT</sequence>
<dbReference type="SUPFAM" id="SSF55811">
    <property type="entry name" value="Nudix"/>
    <property type="match status" value="1"/>
</dbReference>
<dbReference type="STRING" id="70415.A0A5S6QS97"/>
<organism evidence="10 11">
    <name type="scientific">Trichuris muris</name>
    <name type="common">Mouse whipworm</name>
    <dbReference type="NCBI Taxonomy" id="70415"/>
    <lineage>
        <taxon>Eukaryota</taxon>
        <taxon>Metazoa</taxon>
        <taxon>Ecdysozoa</taxon>
        <taxon>Nematoda</taxon>
        <taxon>Enoplea</taxon>
        <taxon>Dorylaimia</taxon>
        <taxon>Trichinellida</taxon>
        <taxon>Trichuridae</taxon>
        <taxon>Trichuris</taxon>
    </lineage>
</organism>
<dbReference type="PANTHER" id="PTHR10885:SF0">
    <property type="entry name" value="ISOPENTENYL-DIPHOSPHATE DELTA-ISOMERASE"/>
    <property type="match status" value="1"/>
</dbReference>
<dbReference type="InterPro" id="IPR015797">
    <property type="entry name" value="NUDIX_hydrolase-like_dom_sf"/>
</dbReference>
<accession>A0A5S6QS97</accession>
<evidence type="ECO:0000256" key="5">
    <source>
        <dbReference type="ARBA" id="ARBA00012057"/>
    </source>
</evidence>
<dbReference type="PANTHER" id="PTHR10885">
    <property type="entry name" value="ISOPENTENYL-DIPHOSPHATE DELTA-ISOMERASE"/>
    <property type="match status" value="1"/>
</dbReference>
<evidence type="ECO:0000256" key="8">
    <source>
        <dbReference type="SAM" id="SignalP"/>
    </source>
</evidence>
<keyword evidence="7" id="KW-0413">Isomerase</keyword>
<keyword evidence="10" id="KW-1185">Reference proteome</keyword>
<dbReference type="InterPro" id="IPR011876">
    <property type="entry name" value="IsopentenylPP_isomerase_typ1"/>
</dbReference>
<dbReference type="Gene3D" id="3.90.79.10">
    <property type="entry name" value="Nucleoside Triphosphate Pyrophosphohydrolase"/>
    <property type="match status" value="1"/>
</dbReference>
<dbReference type="PROSITE" id="PS51462">
    <property type="entry name" value="NUDIX"/>
    <property type="match status" value="1"/>
</dbReference>
<evidence type="ECO:0000256" key="3">
    <source>
        <dbReference type="ARBA" id="ARBA00004826"/>
    </source>
</evidence>
<dbReference type="CDD" id="cd02885">
    <property type="entry name" value="NUDIX_IPP_Isomerase"/>
    <property type="match status" value="1"/>
</dbReference>
<dbReference type="GO" id="GO:0009240">
    <property type="term" value="P:isopentenyl diphosphate biosynthetic process"/>
    <property type="evidence" value="ECO:0007669"/>
    <property type="project" value="TreeGrafter"/>
</dbReference>
<comment type="catalytic activity">
    <reaction evidence="1">
        <text>isopentenyl diphosphate = dimethylallyl diphosphate</text>
        <dbReference type="Rhea" id="RHEA:23284"/>
        <dbReference type="ChEBI" id="CHEBI:57623"/>
        <dbReference type="ChEBI" id="CHEBI:128769"/>
        <dbReference type="EC" id="5.3.3.2"/>
    </reaction>
</comment>
<evidence type="ECO:0000256" key="4">
    <source>
        <dbReference type="ARBA" id="ARBA00007579"/>
    </source>
</evidence>
<dbReference type="WBParaSite" id="TMUE_2000010236.1">
    <property type="protein sequence ID" value="TMUE_2000010236.1"/>
    <property type="gene ID" value="WBGene00300897"/>
</dbReference>
<keyword evidence="8" id="KW-0732">Signal</keyword>
<feature type="chain" id="PRO_5024312846" description="isopentenyl-diphosphate Delta-isomerase" evidence="8">
    <location>
        <begin position="20"/>
        <end position="324"/>
    </location>
</feature>
<dbReference type="InterPro" id="IPR000086">
    <property type="entry name" value="NUDIX_hydrolase_dom"/>
</dbReference>
<evidence type="ECO:0000313" key="10">
    <source>
        <dbReference type="Proteomes" id="UP000046395"/>
    </source>
</evidence>
<name>A0A5S6QS97_TRIMR</name>
<feature type="signal peptide" evidence="8">
    <location>
        <begin position="1"/>
        <end position="19"/>
    </location>
</feature>